<reference evidence="7" key="1">
    <citation type="journal article" date="2023" name="Mol. Biol. Evol.">
        <title>Third-Generation Sequencing Reveals the Adaptive Role of the Epigenome in Three Deep-Sea Polychaetes.</title>
        <authorList>
            <person name="Perez M."/>
            <person name="Aroh O."/>
            <person name="Sun Y."/>
            <person name="Lan Y."/>
            <person name="Juniper S.K."/>
            <person name="Young C.R."/>
            <person name="Angers B."/>
            <person name="Qian P.Y."/>
        </authorList>
    </citation>
    <scope>NUCLEOTIDE SEQUENCE</scope>
    <source>
        <strain evidence="7">R07B-5</strain>
    </source>
</reference>
<evidence type="ECO:0000313" key="7">
    <source>
        <dbReference type="EMBL" id="KAK2178031.1"/>
    </source>
</evidence>
<keyword evidence="6" id="KW-0325">Glycoprotein</keyword>
<gene>
    <name evidence="7" type="ORF">NP493_565g02024</name>
</gene>
<dbReference type="InterPro" id="IPR051292">
    <property type="entry name" value="Xyl/GlcA_transferase"/>
</dbReference>
<dbReference type="Proteomes" id="UP001209878">
    <property type="component" value="Unassembled WGS sequence"/>
</dbReference>
<dbReference type="GO" id="GO:0015020">
    <property type="term" value="F:glucuronosyltransferase activity"/>
    <property type="evidence" value="ECO:0007669"/>
    <property type="project" value="TreeGrafter"/>
</dbReference>
<proteinExistence type="predicted"/>
<protein>
    <submittedName>
        <fullName evidence="7">Uncharacterized protein</fullName>
    </submittedName>
</protein>
<dbReference type="Pfam" id="PF13896">
    <property type="entry name" value="Glyco_transf_49"/>
    <property type="match status" value="2"/>
</dbReference>
<evidence type="ECO:0000256" key="5">
    <source>
        <dbReference type="ARBA" id="ARBA00023136"/>
    </source>
</evidence>
<evidence type="ECO:0000256" key="3">
    <source>
        <dbReference type="ARBA" id="ARBA00022968"/>
    </source>
</evidence>
<keyword evidence="3" id="KW-0735">Signal-anchor</keyword>
<dbReference type="GO" id="GO:0035269">
    <property type="term" value="P:protein O-linked glycosylation via mannose"/>
    <property type="evidence" value="ECO:0007669"/>
    <property type="project" value="TreeGrafter"/>
</dbReference>
<accession>A0AAD9NRL9</accession>
<evidence type="ECO:0000313" key="8">
    <source>
        <dbReference type="Proteomes" id="UP001209878"/>
    </source>
</evidence>
<organism evidence="7 8">
    <name type="scientific">Ridgeia piscesae</name>
    <name type="common">Tubeworm</name>
    <dbReference type="NCBI Taxonomy" id="27915"/>
    <lineage>
        <taxon>Eukaryota</taxon>
        <taxon>Metazoa</taxon>
        <taxon>Spiralia</taxon>
        <taxon>Lophotrochozoa</taxon>
        <taxon>Annelida</taxon>
        <taxon>Polychaeta</taxon>
        <taxon>Sedentaria</taxon>
        <taxon>Canalipalpata</taxon>
        <taxon>Sabellida</taxon>
        <taxon>Siboglinidae</taxon>
        <taxon>Ridgeia</taxon>
    </lineage>
</organism>
<dbReference type="EMBL" id="JAODUO010000565">
    <property type="protein sequence ID" value="KAK2178031.1"/>
    <property type="molecule type" value="Genomic_DNA"/>
</dbReference>
<evidence type="ECO:0000256" key="2">
    <source>
        <dbReference type="ARBA" id="ARBA00022692"/>
    </source>
</evidence>
<dbReference type="GO" id="GO:0016020">
    <property type="term" value="C:membrane"/>
    <property type="evidence" value="ECO:0007669"/>
    <property type="project" value="UniProtKB-SubCell"/>
</dbReference>
<keyword evidence="8" id="KW-1185">Reference proteome</keyword>
<evidence type="ECO:0000256" key="4">
    <source>
        <dbReference type="ARBA" id="ARBA00022989"/>
    </source>
</evidence>
<name>A0AAD9NRL9_RIDPI</name>
<dbReference type="PANTHER" id="PTHR12270">
    <property type="entry name" value="GLYCOSYLTRANSFERASE-RELATED"/>
    <property type="match status" value="1"/>
</dbReference>
<sequence>MQRTVHLHVMGRDELYRFNDITLVTQMTSERHDKLYRLAVRWTGPISVSIYLNRTSSLNAYTKKLKELLAPRKNIAIHIVKESGEFFPVNFLRNIALDNAATKYVFLTDIDFEPMPQLDIRLQEYIDKGYIKEHTVRSRKYTLTVK</sequence>
<dbReference type="PANTHER" id="PTHR12270:SF25">
    <property type="entry name" value="GLYCOSYLTRANSFERASE-LIKE PROTEIN LARGE"/>
    <property type="match status" value="1"/>
</dbReference>
<dbReference type="GO" id="GO:0042285">
    <property type="term" value="F:xylosyltransferase activity"/>
    <property type="evidence" value="ECO:0007669"/>
    <property type="project" value="TreeGrafter"/>
</dbReference>
<keyword evidence="4" id="KW-1133">Transmembrane helix</keyword>
<comment type="subcellular location">
    <subcellularLocation>
        <location evidence="1">Membrane</location>
        <topology evidence="1">Single-pass type II membrane protein</topology>
    </subcellularLocation>
</comment>
<evidence type="ECO:0000256" key="6">
    <source>
        <dbReference type="ARBA" id="ARBA00023180"/>
    </source>
</evidence>
<dbReference type="AlphaFoldDB" id="A0AAD9NRL9"/>
<comment type="caution">
    <text evidence="7">The sequence shown here is derived from an EMBL/GenBank/DDBJ whole genome shotgun (WGS) entry which is preliminary data.</text>
</comment>
<keyword evidence="2" id="KW-0812">Transmembrane</keyword>
<keyword evidence="5" id="KW-0472">Membrane</keyword>
<evidence type="ECO:0000256" key="1">
    <source>
        <dbReference type="ARBA" id="ARBA00004606"/>
    </source>
</evidence>